<evidence type="ECO:0000313" key="7">
    <source>
        <dbReference type="Proteomes" id="UP000028875"/>
    </source>
</evidence>
<accession>A0A024QGC9</accession>
<feature type="domain" description="HTH lysR-type" evidence="5">
    <location>
        <begin position="32"/>
        <end position="89"/>
    </location>
</feature>
<dbReference type="GO" id="GO:0003677">
    <property type="term" value="F:DNA binding"/>
    <property type="evidence" value="ECO:0007669"/>
    <property type="project" value="UniProtKB-KW"/>
</dbReference>
<sequence length="322" mass="36495">MYRFHGNGITLTSRIEIFYDHIKINNKVGIQLNFDQLEAFIYIANTGSFSKAGELLFLSQPSISSKIKVLEKELGAPLFERNYSNVYLTEEGETFLAFAQAAVDSIQKGKRSIQKRNELFDGEVVLSIVFSGAGYFLPSRIQAFRDTYPNIKFSVFSGHSDQVLDMVLNQDVSAGIVRSIYHPQIESFCIEEDEMILVYHSDHPLSKLDKPTLEDLANSPLILYKPETKDWKLIQNAFKKVELAPNIVAEIDSIDGAKEMVKNNIGASFLPYFSVKNDLHNGLLHTIKIDGIPKIERDFELIIKKEQTVDDATKLFIDFITN</sequence>
<dbReference type="PANTHER" id="PTHR30419:SF8">
    <property type="entry name" value="NITROGEN ASSIMILATION TRANSCRIPTIONAL ACTIVATOR-RELATED"/>
    <property type="match status" value="1"/>
</dbReference>
<keyword evidence="3" id="KW-0238">DNA-binding</keyword>
<gene>
    <name evidence="6" type="primary">cmpR</name>
    <name evidence="6" type="ORF">BN990_03330</name>
</gene>
<dbReference type="InterPro" id="IPR005119">
    <property type="entry name" value="LysR_subst-bd"/>
</dbReference>
<dbReference type="GO" id="GO:0003700">
    <property type="term" value="F:DNA-binding transcription factor activity"/>
    <property type="evidence" value="ECO:0007669"/>
    <property type="project" value="InterPro"/>
</dbReference>
<proteinExistence type="inferred from homology"/>
<dbReference type="Pfam" id="PF00126">
    <property type="entry name" value="HTH_1"/>
    <property type="match status" value="1"/>
</dbReference>
<evidence type="ECO:0000256" key="2">
    <source>
        <dbReference type="ARBA" id="ARBA00023015"/>
    </source>
</evidence>
<dbReference type="EMBL" id="CCDP010000002">
    <property type="protein sequence ID" value="CDQ40981.1"/>
    <property type="molecule type" value="Genomic_DNA"/>
</dbReference>
<dbReference type="Gene3D" id="3.40.190.290">
    <property type="match status" value="1"/>
</dbReference>
<comment type="similarity">
    <text evidence="1">Belongs to the LysR transcriptional regulatory family.</text>
</comment>
<dbReference type="InterPro" id="IPR050950">
    <property type="entry name" value="HTH-type_LysR_regulators"/>
</dbReference>
<evidence type="ECO:0000259" key="5">
    <source>
        <dbReference type="PROSITE" id="PS50931"/>
    </source>
</evidence>
<evidence type="ECO:0000256" key="4">
    <source>
        <dbReference type="ARBA" id="ARBA00023163"/>
    </source>
</evidence>
<keyword evidence="2" id="KW-0805">Transcription regulation</keyword>
<dbReference type="InterPro" id="IPR036388">
    <property type="entry name" value="WH-like_DNA-bd_sf"/>
</dbReference>
<dbReference type="PRINTS" id="PR00039">
    <property type="entry name" value="HTHLYSR"/>
</dbReference>
<dbReference type="STRING" id="1462526.BN990_03330"/>
<dbReference type="PANTHER" id="PTHR30419">
    <property type="entry name" value="HTH-TYPE TRANSCRIPTIONAL REGULATOR YBHD"/>
    <property type="match status" value="1"/>
</dbReference>
<dbReference type="InterPro" id="IPR000847">
    <property type="entry name" value="LysR_HTH_N"/>
</dbReference>
<reference evidence="7" key="2">
    <citation type="submission" date="2014-05" db="EMBL/GenBank/DDBJ databases">
        <title>Draft genome sequence of Virgibacillus massiliensis Vm-5.</title>
        <authorList>
            <person name="Khelaifia S."/>
            <person name="Croce O."/>
            <person name="Lagier J.C."/>
            <person name="Raoult D."/>
        </authorList>
    </citation>
    <scope>NUCLEOTIDE SEQUENCE [LARGE SCALE GENOMIC DNA]</scope>
    <source>
        <strain evidence="7">Vm-5</strain>
    </source>
</reference>
<dbReference type="FunFam" id="1.10.10.10:FF:000001">
    <property type="entry name" value="LysR family transcriptional regulator"/>
    <property type="match status" value="1"/>
</dbReference>
<dbReference type="eggNOG" id="COG0583">
    <property type="taxonomic scope" value="Bacteria"/>
</dbReference>
<keyword evidence="4" id="KW-0804">Transcription</keyword>
<dbReference type="InterPro" id="IPR036390">
    <property type="entry name" value="WH_DNA-bd_sf"/>
</dbReference>
<dbReference type="PROSITE" id="PS50931">
    <property type="entry name" value="HTH_LYSR"/>
    <property type="match status" value="1"/>
</dbReference>
<dbReference type="AlphaFoldDB" id="A0A024QGC9"/>
<evidence type="ECO:0000256" key="3">
    <source>
        <dbReference type="ARBA" id="ARBA00023125"/>
    </source>
</evidence>
<protein>
    <submittedName>
        <fullName evidence="6">HTH-type transcriptional activator CmpR</fullName>
    </submittedName>
</protein>
<reference evidence="6 7" key="1">
    <citation type="submission" date="2014-03" db="EMBL/GenBank/DDBJ databases">
        <authorList>
            <person name="Urmite Genomes U."/>
        </authorList>
    </citation>
    <scope>NUCLEOTIDE SEQUENCE [LARGE SCALE GENOMIC DNA]</scope>
    <source>
        <strain evidence="6 7">Vm-5</strain>
    </source>
</reference>
<organism evidence="6 7">
    <name type="scientific">Virgibacillus massiliensis</name>
    <dbReference type="NCBI Taxonomy" id="1462526"/>
    <lineage>
        <taxon>Bacteria</taxon>
        <taxon>Bacillati</taxon>
        <taxon>Bacillota</taxon>
        <taxon>Bacilli</taxon>
        <taxon>Bacillales</taxon>
        <taxon>Bacillaceae</taxon>
        <taxon>Virgibacillus</taxon>
    </lineage>
</organism>
<keyword evidence="7" id="KW-1185">Reference proteome</keyword>
<dbReference type="Pfam" id="PF03466">
    <property type="entry name" value="LysR_substrate"/>
    <property type="match status" value="1"/>
</dbReference>
<comment type="caution">
    <text evidence="6">The sequence shown here is derived from an EMBL/GenBank/DDBJ whole genome shotgun (WGS) entry which is preliminary data.</text>
</comment>
<evidence type="ECO:0000313" key="6">
    <source>
        <dbReference type="EMBL" id="CDQ40981.1"/>
    </source>
</evidence>
<evidence type="ECO:0000256" key="1">
    <source>
        <dbReference type="ARBA" id="ARBA00009437"/>
    </source>
</evidence>
<dbReference type="CDD" id="cd05466">
    <property type="entry name" value="PBP2_LTTR_substrate"/>
    <property type="match status" value="1"/>
</dbReference>
<name>A0A024QGC9_9BACI</name>
<dbReference type="GO" id="GO:0005829">
    <property type="term" value="C:cytosol"/>
    <property type="evidence" value="ECO:0007669"/>
    <property type="project" value="TreeGrafter"/>
</dbReference>
<dbReference type="SUPFAM" id="SSF53850">
    <property type="entry name" value="Periplasmic binding protein-like II"/>
    <property type="match status" value="1"/>
</dbReference>
<dbReference type="SUPFAM" id="SSF46785">
    <property type="entry name" value="Winged helix' DNA-binding domain"/>
    <property type="match status" value="1"/>
</dbReference>
<dbReference type="Proteomes" id="UP000028875">
    <property type="component" value="Unassembled WGS sequence"/>
</dbReference>
<dbReference type="Gene3D" id="1.10.10.10">
    <property type="entry name" value="Winged helix-like DNA-binding domain superfamily/Winged helix DNA-binding domain"/>
    <property type="match status" value="1"/>
</dbReference>